<reference evidence="2 3" key="1">
    <citation type="submission" date="2019-06" db="EMBL/GenBank/DDBJ databases">
        <title>Epidemiology of MDR Campylobacter spp.</title>
        <authorList>
            <person name="Addetia A."/>
            <person name="Greninger A."/>
            <person name="Fang F."/>
        </authorList>
    </citation>
    <scope>NUCLEOTIDE SEQUENCE [LARGE SCALE GENOMIC DNA]</scope>
    <source>
        <strain evidence="2 3">HMC314</strain>
    </source>
</reference>
<organism evidence="2 3">
    <name type="scientific">Campylobacter jejuni</name>
    <dbReference type="NCBI Taxonomy" id="197"/>
    <lineage>
        <taxon>Bacteria</taxon>
        <taxon>Pseudomonadati</taxon>
        <taxon>Campylobacterota</taxon>
        <taxon>Epsilonproteobacteria</taxon>
        <taxon>Campylobacterales</taxon>
        <taxon>Campylobacteraceae</taxon>
        <taxon>Campylobacter</taxon>
    </lineage>
</organism>
<sequence length="962" mass="114898">MILNSKKLRKLKTNPKLFFKDAIEKKVFWLSGTYNKYLPKKYKGFAQYTIVSAVYNVEKYLDDYFNSIINQRLDFKKNIFIILVDDGSTDDSANIIKKYQKKYPKNIVYLYKENGGQASARNLGLKYMQENNYKTSWVSFTDPDDFLDRNYFYEVDKFLSTHQDDDICMIVPNLILFYDETKEKKQHPLSKTRKFNQELVEINNMLDFRDVIVSIGGVVFNRKKIGIKNRFQTNIKPCFEDSFFINQILLENIFSNIHYSDKISYFYRKRSDGTSTIDNLKNSFEYWFNVPYYGTLKLARYSIIKTGIVMRFIQFVNLYFFTHQILPLVNNSDQFQFGDFGTKYLELLSRNFKYIDKKTIITGGIGINFLYQKIGLIGFLKKEQIDFNIVYIDKFDECRKSILIKYYTSNPLEVEVVKIDNKICNIEHEKRISYRLLNSSFVYEKRIWVYMPKYDFGKLKIQVGEYKTEIKVFNKLYSELDVGLISRYFYRTQSKYYLKNTLVFMDQDIEADNNAEKLYRYVQKYYPQQKIIFLLSKKSKDWDRLKKEKFNLIDCYSDECREIVKHIKYFISSFNPRLFGIKLEEQQNFLFLGHGVDKNDISLIFNMQNIRMRFSSSTDEYNSLVANDTTYNFTKKEVVLTGMPRHDDLIKGNVKNTKTILIMPTWRMYLNTKQYANEGRKIRDGFLDSTFFQSWIQLLSSKKLELLCNKYGYKVLFAPHFNMRDMLDFIMLPEYIINAYKKNNSFQENFQKSDLMITDYTSAAFEMAYLQKPVIYYQFDEQDFLSNHYKQGYFDYRRDGFGPVVASVDEVLSELEVFMKHNSVEERYYVNMKNTFPYRDGRCCERVYNAILAIQYSHNREYDIKIIYKKLIISIKQSYIDLALEYFKVLYQNVNCNHNKNKIMEAIFMRIAVSGIKCGKTPLIYNFLKNNPNVIFTHNSESLRIKIHHLARNFYLKKGIYD</sequence>
<dbReference type="GO" id="GO:0016758">
    <property type="term" value="F:hexosyltransferase activity"/>
    <property type="evidence" value="ECO:0007669"/>
    <property type="project" value="UniProtKB-ARBA"/>
</dbReference>
<dbReference type="RefSeq" id="WP_251831059.1">
    <property type="nucleotide sequence ID" value="NZ_VEVS01000003.1"/>
</dbReference>
<dbReference type="GO" id="GO:0047355">
    <property type="term" value="F:CDP-glycerol glycerophosphotransferase activity"/>
    <property type="evidence" value="ECO:0007669"/>
    <property type="project" value="InterPro"/>
</dbReference>
<protein>
    <submittedName>
        <fullName evidence="2">Glycosyltransferase</fullName>
    </submittedName>
</protein>
<keyword evidence="2" id="KW-0808">Transferase</keyword>
<dbReference type="InterPro" id="IPR043148">
    <property type="entry name" value="TagF_C"/>
</dbReference>
<dbReference type="Pfam" id="PF04464">
    <property type="entry name" value="Glyphos_transf"/>
    <property type="match status" value="1"/>
</dbReference>
<comment type="caution">
    <text evidence="2">The sequence shown here is derived from an EMBL/GenBank/DDBJ whole genome shotgun (WGS) entry which is preliminary data.</text>
</comment>
<dbReference type="PANTHER" id="PTHR22916:SF3">
    <property type="entry name" value="UDP-GLCNAC:BETAGAL BETA-1,3-N-ACETYLGLUCOSAMINYLTRANSFERASE-LIKE PROTEIN 1"/>
    <property type="match status" value="1"/>
</dbReference>
<dbReference type="Pfam" id="PF00535">
    <property type="entry name" value="Glycos_transf_2"/>
    <property type="match status" value="1"/>
</dbReference>
<dbReference type="PANTHER" id="PTHR22916">
    <property type="entry name" value="GLYCOSYLTRANSFERASE"/>
    <property type="match status" value="1"/>
</dbReference>
<evidence type="ECO:0000259" key="1">
    <source>
        <dbReference type="Pfam" id="PF00535"/>
    </source>
</evidence>
<gene>
    <name evidence="2" type="ORF">FH034_01640</name>
</gene>
<feature type="domain" description="Glycosyltransferase 2-like" evidence="1">
    <location>
        <begin position="49"/>
        <end position="193"/>
    </location>
</feature>
<dbReference type="AlphaFoldDB" id="A0A5C4YGK0"/>
<proteinExistence type="predicted"/>
<dbReference type="Proteomes" id="UP000312397">
    <property type="component" value="Unassembled WGS sequence"/>
</dbReference>
<name>A0A5C4YGK0_CAMJU</name>
<dbReference type="GO" id="GO:0016020">
    <property type="term" value="C:membrane"/>
    <property type="evidence" value="ECO:0007669"/>
    <property type="project" value="InterPro"/>
</dbReference>
<dbReference type="SUPFAM" id="SSF53756">
    <property type="entry name" value="UDP-Glycosyltransferase/glycogen phosphorylase"/>
    <property type="match status" value="1"/>
</dbReference>
<dbReference type="CDD" id="cd00761">
    <property type="entry name" value="Glyco_tranf_GTA_type"/>
    <property type="match status" value="1"/>
</dbReference>
<accession>A0A5C4YGK0</accession>
<dbReference type="SUPFAM" id="SSF53448">
    <property type="entry name" value="Nucleotide-diphospho-sugar transferases"/>
    <property type="match status" value="1"/>
</dbReference>
<evidence type="ECO:0000313" key="2">
    <source>
        <dbReference type="EMBL" id="TNO42770.1"/>
    </source>
</evidence>
<dbReference type="InterPro" id="IPR001173">
    <property type="entry name" value="Glyco_trans_2-like"/>
</dbReference>
<dbReference type="EMBL" id="VEVS01000003">
    <property type="protein sequence ID" value="TNO42770.1"/>
    <property type="molecule type" value="Genomic_DNA"/>
</dbReference>
<dbReference type="Gene3D" id="3.90.550.10">
    <property type="entry name" value="Spore Coat Polysaccharide Biosynthesis Protein SpsA, Chain A"/>
    <property type="match status" value="1"/>
</dbReference>
<dbReference type="InterPro" id="IPR007554">
    <property type="entry name" value="Glycerophosphate_synth"/>
</dbReference>
<evidence type="ECO:0000313" key="3">
    <source>
        <dbReference type="Proteomes" id="UP000312397"/>
    </source>
</evidence>
<dbReference type="InterPro" id="IPR029044">
    <property type="entry name" value="Nucleotide-diphossugar_trans"/>
</dbReference>
<dbReference type="Gene3D" id="3.40.50.12580">
    <property type="match status" value="1"/>
</dbReference>